<evidence type="ECO:0000256" key="1">
    <source>
        <dbReference type="SAM" id="MobiDB-lite"/>
    </source>
</evidence>
<accession>M0MPY1</accession>
<protein>
    <submittedName>
        <fullName evidence="2">Uncharacterized protein</fullName>
    </submittedName>
</protein>
<proteinExistence type="predicted"/>
<organism evidence="2 3">
    <name type="scientific">Halococcus saccharolyticus DSM 5350</name>
    <dbReference type="NCBI Taxonomy" id="1227455"/>
    <lineage>
        <taxon>Archaea</taxon>
        <taxon>Methanobacteriati</taxon>
        <taxon>Methanobacteriota</taxon>
        <taxon>Stenosarchaea group</taxon>
        <taxon>Halobacteria</taxon>
        <taxon>Halobacteriales</taxon>
        <taxon>Halococcaceae</taxon>
        <taxon>Halococcus</taxon>
    </lineage>
</organism>
<feature type="region of interest" description="Disordered" evidence="1">
    <location>
        <begin position="1"/>
        <end position="31"/>
    </location>
</feature>
<sequence length="305" mass="33614">MRLTTSRIDASDTAQARTVPRTGTPANDRHIDGRRCEVAPRSTPHWVVVPPHGTQVALLSAFDDCRRRTGAFDDGASTTLMQVRLRDGHTMAQSDAKSGNAGGPSCKLDRVIDEYELERVAENLQEYWTREDERYSLRGLANYVNESILRTAMEREGLNPLDGEVENTYRLLTDDEVSQGVRTQAHSRLDRGGVDIDAIEGDFVSYQTVNRHLKECLGVERASTERSDSDRIDSGAQRIAALRNRTVVVTENTLDQLGSTGAIALGDPDVYVDITVTCTECGTHATVQELIDEGGCECEPTDEKS</sequence>
<evidence type="ECO:0000313" key="2">
    <source>
        <dbReference type="EMBL" id="EMA46794.1"/>
    </source>
</evidence>
<dbReference type="PATRIC" id="fig|1227455.4.peg.808"/>
<dbReference type="AlphaFoldDB" id="M0MPY1"/>
<comment type="caution">
    <text evidence="2">The sequence shown here is derived from an EMBL/GenBank/DDBJ whole genome shotgun (WGS) entry which is preliminary data.</text>
</comment>
<dbReference type="EMBL" id="AOMD01000012">
    <property type="protein sequence ID" value="EMA46794.1"/>
    <property type="molecule type" value="Genomic_DNA"/>
</dbReference>
<dbReference type="Proteomes" id="UP000011669">
    <property type="component" value="Unassembled WGS sequence"/>
</dbReference>
<evidence type="ECO:0000313" key="3">
    <source>
        <dbReference type="Proteomes" id="UP000011669"/>
    </source>
</evidence>
<dbReference type="InParanoid" id="M0MPY1"/>
<dbReference type="InterPro" id="IPR048925">
    <property type="entry name" value="RdfA"/>
</dbReference>
<gene>
    <name evidence="2" type="ORF">C449_03971</name>
</gene>
<name>M0MPY1_9EURY</name>
<keyword evidence="3" id="KW-1185">Reference proteome</keyword>
<feature type="compositionally biased region" description="Polar residues" evidence="1">
    <location>
        <begin position="1"/>
        <end position="16"/>
    </location>
</feature>
<dbReference type="STRING" id="1227455.C449_03971"/>
<dbReference type="Pfam" id="PF21811">
    <property type="entry name" value="RdfA"/>
    <property type="match status" value="1"/>
</dbReference>
<reference evidence="2 3" key="1">
    <citation type="journal article" date="2014" name="PLoS Genet.">
        <title>Phylogenetically driven sequencing of extremely halophilic archaea reveals strategies for static and dynamic osmo-response.</title>
        <authorList>
            <person name="Becker E.A."/>
            <person name="Seitzer P.M."/>
            <person name="Tritt A."/>
            <person name="Larsen D."/>
            <person name="Krusor M."/>
            <person name="Yao A.I."/>
            <person name="Wu D."/>
            <person name="Madern D."/>
            <person name="Eisen J.A."/>
            <person name="Darling A.E."/>
            <person name="Facciotti M.T."/>
        </authorList>
    </citation>
    <scope>NUCLEOTIDE SEQUENCE [LARGE SCALE GENOMIC DNA]</scope>
    <source>
        <strain evidence="2 3">DSM 5350</strain>
    </source>
</reference>